<accession>A0A6J7X6A4</accession>
<evidence type="ECO:0008006" key="3">
    <source>
        <dbReference type="Google" id="ProtNLM"/>
    </source>
</evidence>
<dbReference type="Gene3D" id="3.30.420.240">
    <property type="match status" value="1"/>
</dbReference>
<evidence type="ECO:0000256" key="1">
    <source>
        <dbReference type="SAM" id="MobiDB-lite"/>
    </source>
</evidence>
<sequence length="593" mass="68401">MSDKTTKEIVEENKPIRTTSQNKVKVNNPKKDTGIVLTKQEIMDLAEKCYLFCEKGSGVELYPYQKEFGLRIIQSLLLEDNAEITALFSRQSGKTETVSTIVPGLCVILPILANIPDIGVDRRIGKFKHGFWVGIFAPNYELAGIMHTRMSKRITSQEMEEILKDPEININLDHGRKVLRLPNGSYVDSNSAGPQTSIEGKTYHLIICEETQDISDYKIRKSIHPMAAATGGTIIKIGTPAPRKCEFYEACERNRKKQLNQSNSELKCHFEFDYTVASNYNPRYASYIEMEIERLGFDSDDFRMSYRLHWILERGTFISPEQLAECGIKKRDKLTSHGVKGEKLEFHRYDYIVSGDKLTDNLVAGIDIGRSSDSTIVTVGKVWWENPVYRSGEDRYYCHVMDWLELQGDDHEKQYPQIVEFLSRFNIGSIVIDATGRGDPIYDRLNADYTEKDIAVYPFIFTNKSKHEGYTILYQELVEGRLTYPSGEHCPKLTKWRRFINQFNDLEKNWKGKYMAIEAPTTKNHRVIDKPHDDYPDSLMLLCWLVHRKNYSVETSDRSIFALGDDTYSRMRNNRGGITRRNTSKGRDRWGIE</sequence>
<name>A0A6J7X6A4_9CAUD</name>
<proteinExistence type="predicted"/>
<evidence type="ECO:0000313" key="2">
    <source>
        <dbReference type="EMBL" id="CAB5226139.1"/>
    </source>
</evidence>
<dbReference type="EMBL" id="LR798356">
    <property type="protein sequence ID" value="CAB5226139.1"/>
    <property type="molecule type" value="Genomic_DNA"/>
</dbReference>
<feature type="region of interest" description="Disordered" evidence="1">
    <location>
        <begin position="574"/>
        <end position="593"/>
    </location>
</feature>
<dbReference type="InterPro" id="IPR027417">
    <property type="entry name" value="P-loop_NTPase"/>
</dbReference>
<organism evidence="2">
    <name type="scientific">uncultured Caudovirales phage</name>
    <dbReference type="NCBI Taxonomy" id="2100421"/>
    <lineage>
        <taxon>Viruses</taxon>
        <taxon>Duplodnaviria</taxon>
        <taxon>Heunggongvirae</taxon>
        <taxon>Uroviricota</taxon>
        <taxon>Caudoviricetes</taxon>
        <taxon>Peduoviridae</taxon>
        <taxon>Maltschvirus</taxon>
        <taxon>Maltschvirus maltsch</taxon>
    </lineage>
</organism>
<protein>
    <recommendedName>
        <fullName evidence="3">Terminase RNaseH-like domain containing protein</fullName>
    </recommendedName>
</protein>
<gene>
    <name evidence="2" type="ORF">UFOVP755_56</name>
</gene>
<reference evidence="2" key="1">
    <citation type="submission" date="2020-05" db="EMBL/GenBank/DDBJ databases">
        <authorList>
            <person name="Chiriac C."/>
            <person name="Salcher M."/>
            <person name="Ghai R."/>
            <person name="Kavagutti S V."/>
        </authorList>
    </citation>
    <scope>NUCLEOTIDE SEQUENCE</scope>
</reference>
<dbReference type="Gene3D" id="3.40.50.300">
    <property type="entry name" value="P-loop containing nucleotide triphosphate hydrolases"/>
    <property type="match status" value="1"/>
</dbReference>